<feature type="region of interest" description="Disordered" evidence="1">
    <location>
        <begin position="1"/>
        <end position="22"/>
    </location>
</feature>
<evidence type="ECO:0000313" key="2">
    <source>
        <dbReference type="EMBL" id="QHT19887.1"/>
    </source>
</evidence>
<dbReference type="AlphaFoldDB" id="A0A6C0DSU8"/>
<accession>A0A6C0DSU8</accession>
<protein>
    <submittedName>
        <fullName evidence="2">Uncharacterized protein</fullName>
    </submittedName>
</protein>
<name>A0A6C0DSU8_9ZZZZ</name>
<evidence type="ECO:0000256" key="1">
    <source>
        <dbReference type="SAM" id="MobiDB-lite"/>
    </source>
</evidence>
<dbReference type="EMBL" id="MN739670">
    <property type="protein sequence ID" value="QHT19887.1"/>
    <property type="molecule type" value="Genomic_DNA"/>
</dbReference>
<reference evidence="2" key="1">
    <citation type="journal article" date="2020" name="Nature">
        <title>Giant virus diversity and host interactions through global metagenomics.</title>
        <authorList>
            <person name="Schulz F."/>
            <person name="Roux S."/>
            <person name="Paez-Espino D."/>
            <person name="Jungbluth S."/>
            <person name="Walsh D.A."/>
            <person name="Denef V.J."/>
            <person name="McMahon K.D."/>
            <person name="Konstantinidis K.T."/>
            <person name="Eloe-Fadrosh E.A."/>
            <person name="Kyrpides N.C."/>
            <person name="Woyke T."/>
        </authorList>
    </citation>
    <scope>NUCLEOTIDE SEQUENCE</scope>
    <source>
        <strain evidence="2">GVMAG-M-3300023174-5</strain>
    </source>
</reference>
<organism evidence="2">
    <name type="scientific">viral metagenome</name>
    <dbReference type="NCBI Taxonomy" id="1070528"/>
    <lineage>
        <taxon>unclassified sequences</taxon>
        <taxon>metagenomes</taxon>
        <taxon>organismal metagenomes</taxon>
    </lineage>
</organism>
<sequence length="322" mass="34438">MTVKTRRNYTKRGGAINKTQKNQSDIGERLSLLSTVGEAAANAFKGTLNFLEEKGARVLGFKRINEGEEIKSEMEKKSSELETTASNIASGFANKANQVGSLIVGELNKKLDSPEVKETVTQAIGNTVEIAKDIVEKANEKLNNPEFVGELAEATRNVSNAAATVIEAAEPAINQVIDQTSQIGEQMLSKVGDSAVNIALNTAEAIPGIGAGIGLIRDIDKAAVAGEAIVEAGMKTATSFADGIVKTEDAIKKKMEEAKTIANRTNQGINAFNAVDKIIPVSKMASKIPVSSIAKIATIRRGGASRKFKRIRKKLSRKLRFR</sequence>
<proteinExistence type="predicted"/>
<feature type="compositionally biased region" description="Basic residues" evidence="1">
    <location>
        <begin position="1"/>
        <end position="10"/>
    </location>
</feature>